<proteinExistence type="predicted"/>
<dbReference type="AlphaFoldDB" id="A0A380LMV8"/>
<dbReference type="OrthoDB" id="9890194at2"/>
<keyword evidence="2" id="KW-1185">Reference proteome</keyword>
<name>A0A380LMV8_9FIRM</name>
<protein>
    <submittedName>
        <fullName evidence="1">Uncharacterized protein</fullName>
    </submittedName>
</protein>
<accession>A0A380LMV8</accession>
<reference evidence="1 2" key="1">
    <citation type="submission" date="2018-06" db="EMBL/GenBank/DDBJ databases">
        <authorList>
            <consortium name="Pathogen Informatics"/>
            <person name="Doyle S."/>
        </authorList>
    </citation>
    <scope>NUCLEOTIDE SEQUENCE [LARGE SCALE GENOMIC DNA]</scope>
    <source>
        <strain evidence="1 2">NCTC11087</strain>
    </source>
</reference>
<evidence type="ECO:0000313" key="1">
    <source>
        <dbReference type="EMBL" id="SUO03186.1"/>
    </source>
</evidence>
<dbReference type="EMBL" id="UHFX01000003">
    <property type="protein sequence ID" value="SUO03186.1"/>
    <property type="molecule type" value="Genomic_DNA"/>
</dbReference>
<dbReference type="GeneID" id="77461043"/>
<gene>
    <name evidence="1" type="ORF">NCTC11087_00038</name>
</gene>
<dbReference type="RefSeq" id="WP_022790602.1">
    <property type="nucleotide sequence ID" value="NZ_UHFX01000003.1"/>
</dbReference>
<evidence type="ECO:0000313" key="2">
    <source>
        <dbReference type="Proteomes" id="UP000255523"/>
    </source>
</evidence>
<organism evidence="1 2">
    <name type="scientific">Faecalicoccus pleomorphus</name>
    <dbReference type="NCBI Taxonomy" id="1323"/>
    <lineage>
        <taxon>Bacteria</taxon>
        <taxon>Bacillati</taxon>
        <taxon>Bacillota</taxon>
        <taxon>Erysipelotrichia</taxon>
        <taxon>Erysipelotrichales</taxon>
        <taxon>Erysipelotrichaceae</taxon>
        <taxon>Faecalicoccus</taxon>
    </lineage>
</organism>
<sequence length="80" mass="9413">MIVEAKNLEIRDVEKRMSKKSNDEYLIVRVEDETGKAYELLDRDVENMSAYKRGIECDLTLELRLGKYTNVSILKMTIRK</sequence>
<dbReference type="Proteomes" id="UP000255523">
    <property type="component" value="Unassembled WGS sequence"/>
</dbReference>